<comment type="caution">
    <text evidence="2">The sequence shown here is derived from an EMBL/GenBank/DDBJ whole genome shotgun (WGS) entry which is preliminary data.</text>
</comment>
<protein>
    <recommendedName>
        <fullName evidence="1">Dienelactone hydrolase domain-containing protein</fullName>
    </recommendedName>
</protein>
<dbReference type="InterPro" id="IPR002925">
    <property type="entry name" value="Dienelactn_hydro"/>
</dbReference>
<dbReference type="PANTHER" id="PTHR47668">
    <property type="entry name" value="DIENELACTONE HYDROLASE FAMILY PROTEIN (AFU_ORTHOLOGUE AFUA_6G01940)"/>
    <property type="match status" value="1"/>
</dbReference>
<dbReference type="Pfam" id="PF01738">
    <property type="entry name" value="DLH"/>
    <property type="match status" value="1"/>
</dbReference>
<name>A0AAN6XGS1_9PEZI</name>
<dbReference type="SUPFAM" id="SSF53474">
    <property type="entry name" value="alpha/beta-Hydrolases"/>
    <property type="match status" value="1"/>
</dbReference>
<dbReference type="PANTHER" id="PTHR47668:SF1">
    <property type="entry name" value="DIENELACTONE HYDROLASE DOMAIN-CONTAINING PROTEIN-RELATED"/>
    <property type="match status" value="1"/>
</dbReference>
<organism evidence="2 3">
    <name type="scientific">Triangularia verruculosa</name>
    <dbReference type="NCBI Taxonomy" id="2587418"/>
    <lineage>
        <taxon>Eukaryota</taxon>
        <taxon>Fungi</taxon>
        <taxon>Dikarya</taxon>
        <taxon>Ascomycota</taxon>
        <taxon>Pezizomycotina</taxon>
        <taxon>Sordariomycetes</taxon>
        <taxon>Sordariomycetidae</taxon>
        <taxon>Sordariales</taxon>
        <taxon>Podosporaceae</taxon>
        <taxon>Triangularia</taxon>
    </lineage>
</organism>
<evidence type="ECO:0000313" key="2">
    <source>
        <dbReference type="EMBL" id="KAK4200314.1"/>
    </source>
</evidence>
<keyword evidence="3" id="KW-1185">Reference proteome</keyword>
<gene>
    <name evidence="2" type="ORF">QBC40DRAFT_280327</name>
</gene>
<dbReference type="Gene3D" id="3.40.50.1820">
    <property type="entry name" value="alpha/beta hydrolase"/>
    <property type="match status" value="1"/>
</dbReference>
<dbReference type="EMBL" id="MU863921">
    <property type="protein sequence ID" value="KAK4200314.1"/>
    <property type="molecule type" value="Genomic_DNA"/>
</dbReference>
<reference evidence="2" key="1">
    <citation type="journal article" date="2023" name="Mol. Phylogenet. Evol.">
        <title>Genome-scale phylogeny and comparative genomics of the fungal order Sordariales.</title>
        <authorList>
            <person name="Hensen N."/>
            <person name="Bonometti L."/>
            <person name="Westerberg I."/>
            <person name="Brannstrom I.O."/>
            <person name="Guillou S."/>
            <person name="Cros-Aarteil S."/>
            <person name="Calhoun S."/>
            <person name="Haridas S."/>
            <person name="Kuo A."/>
            <person name="Mondo S."/>
            <person name="Pangilinan J."/>
            <person name="Riley R."/>
            <person name="LaButti K."/>
            <person name="Andreopoulos B."/>
            <person name="Lipzen A."/>
            <person name="Chen C."/>
            <person name="Yan M."/>
            <person name="Daum C."/>
            <person name="Ng V."/>
            <person name="Clum A."/>
            <person name="Steindorff A."/>
            <person name="Ohm R.A."/>
            <person name="Martin F."/>
            <person name="Silar P."/>
            <person name="Natvig D.O."/>
            <person name="Lalanne C."/>
            <person name="Gautier V."/>
            <person name="Ament-Velasquez S.L."/>
            <person name="Kruys A."/>
            <person name="Hutchinson M.I."/>
            <person name="Powell A.J."/>
            <person name="Barry K."/>
            <person name="Miller A.N."/>
            <person name="Grigoriev I.V."/>
            <person name="Debuchy R."/>
            <person name="Gladieux P."/>
            <person name="Hiltunen Thoren M."/>
            <person name="Johannesson H."/>
        </authorList>
    </citation>
    <scope>NUCLEOTIDE SEQUENCE</scope>
    <source>
        <strain evidence="2">CBS 315.58</strain>
    </source>
</reference>
<sequence>MPAPNQLRIAATRLSRPGSSYAYRLTSNPQVFNTPRPNFQNRTTFLSVKQQIAKMSTMQASHGHNEACCNIPPVVSKGYSAKGTYEEIDGLKAYVTGPSNATKGIVVIYDIFGYFEQTVQGADILATSSHEKYKVVIPDWFKGEPCPIEWYPPNTEEKQKNLGAFFGKNPPPGVAGKLPEYVKALEEKTGVKEWAILGFCWGGKVVSLATSGDSNPFVVAAECHPAMVEPKEAEGIKIPLILLASKEEPEDKVKEFETKLSVPKHVETFKDQIHGWMAARSDLNDARVKEEYVRGYKTVLDFFAKNWSS</sequence>
<dbReference type="Proteomes" id="UP001303160">
    <property type="component" value="Unassembled WGS sequence"/>
</dbReference>
<evidence type="ECO:0000259" key="1">
    <source>
        <dbReference type="Pfam" id="PF01738"/>
    </source>
</evidence>
<reference evidence="2" key="2">
    <citation type="submission" date="2023-05" db="EMBL/GenBank/DDBJ databases">
        <authorList>
            <consortium name="Lawrence Berkeley National Laboratory"/>
            <person name="Steindorff A."/>
            <person name="Hensen N."/>
            <person name="Bonometti L."/>
            <person name="Westerberg I."/>
            <person name="Brannstrom I.O."/>
            <person name="Guillou S."/>
            <person name="Cros-Aarteil S."/>
            <person name="Calhoun S."/>
            <person name="Haridas S."/>
            <person name="Kuo A."/>
            <person name="Mondo S."/>
            <person name="Pangilinan J."/>
            <person name="Riley R."/>
            <person name="Labutti K."/>
            <person name="Andreopoulos B."/>
            <person name="Lipzen A."/>
            <person name="Chen C."/>
            <person name="Yanf M."/>
            <person name="Daum C."/>
            <person name="Ng V."/>
            <person name="Clum A."/>
            <person name="Ohm R."/>
            <person name="Martin F."/>
            <person name="Silar P."/>
            <person name="Natvig D."/>
            <person name="Lalanne C."/>
            <person name="Gautier V."/>
            <person name="Ament-Velasquez S.L."/>
            <person name="Kruys A."/>
            <person name="Hutchinson M.I."/>
            <person name="Powell A.J."/>
            <person name="Barry K."/>
            <person name="Miller A.N."/>
            <person name="Grigoriev I.V."/>
            <person name="Debuchy R."/>
            <person name="Gladieux P."/>
            <person name="Thoren M.H."/>
            <person name="Johannesson H."/>
        </authorList>
    </citation>
    <scope>NUCLEOTIDE SEQUENCE</scope>
    <source>
        <strain evidence="2">CBS 315.58</strain>
    </source>
</reference>
<dbReference type="AlphaFoldDB" id="A0AAN6XGS1"/>
<evidence type="ECO:0000313" key="3">
    <source>
        <dbReference type="Proteomes" id="UP001303160"/>
    </source>
</evidence>
<dbReference type="InterPro" id="IPR029058">
    <property type="entry name" value="AB_hydrolase_fold"/>
</dbReference>
<accession>A0AAN6XGS1</accession>
<feature type="domain" description="Dienelactone hydrolase" evidence="1">
    <location>
        <begin position="91"/>
        <end position="305"/>
    </location>
</feature>
<dbReference type="GO" id="GO:0016787">
    <property type="term" value="F:hydrolase activity"/>
    <property type="evidence" value="ECO:0007669"/>
    <property type="project" value="InterPro"/>
</dbReference>
<proteinExistence type="predicted"/>